<keyword evidence="3" id="KW-1185">Reference proteome</keyword>
<evidence type="ECO:0000256" key="1">
    <source>
        <dbReference type="SAM" id="Phobius"/>
    </source>
</evidence>
<dbReference type="AlphaFoldDB" id="A0A4Y9EQA4"/>
<dbReference type="Pfam" id="PF14023">
    <property type="entry name" value="Bestrophin-like"/>
    <property type="match status" value="1"/>
</dbReference>
<evidence type="ECO:0000313" key="3">
    <source>
        <dbReference type="Proteomes" id="UP000297737"/>
    </source>
</evidence>
<protein>
    <submittedName>
        <fullName evidence="2">DUF4239 domain-containing protein</fullName>
    </submittedName>
</protein>
<keyword evidence="1" id="KW-0472">Membrane</keyword>
<feature type="transmembrane region" description="Helical" evidence="1">
    <location>
        <begin position="54"/>
        <end position="75"/>
    </location>
</feature>
<reference evidence="2 3" key="1">
    <citation type="submission" date="2019-02" db="EMBL/GenBank/DDBJ databases">
        <title>Polymorphobacter sp. isolated from the lake at the Tibet of China.</title>
        <authorList>
            <person name="Li A."/>
        </authorList>
    </citation>
    <scope>NUCLEOTIDE SEQUENCE [LARGE SCALE GENOMIC DNA]</scope>
    <source>
        <strain evidence="2 3">DJ1R-1</strain>
    </source>
</reference>
<accession>A0A4Y9EQA4</accession>
<keyword evidence="1" id="KW-0812">Transmembrane</keyword>
<dbReference type="EMBL" id="SIHO01000001">
    <property type="protein sequence ID" value="TFU05786.1"/>
    <property type="molecule type" value="Genomic_DNA"/>
</dbReference>
<evidence type="ECO:0000313" key="2">
    <source>
        <dbReference type="EMBL" id="TFU05786.1"/>
    </source>
</evidence>
<feature type="transmembrane region" description="Helical" evidence="1">
    <location>
        <begin position="221"/>
        <end position="239"/>
    </location>
</feature>
<keyword evidence="1" id="KW-1133">Transmembrane helix</keyword>
<dbReference type="RefSeq" id="WP_135244510.1">
    <property type="nucleotide sequence ID" value="NZ_SIHO01000001.1"/>
</dbReference>
<name>A0A4Y9EQA4_9SPHN</name>
<proteinExistence type="predicted"/>
<sequence>MEVGTYFGVGEEWLALAAIALFFLAMILCLEFGRRLGQRARGRQDDGPVGVATIDAALFALLGLLIAFTFSGAAARFEGRRELIRDEANAIGTAYLRVDLVNAGAQPVLRQNFRDYVDARLSVYAHVTDPVSTRAAVAKVGQLQATLWRNAVAAAGATPGPQASTVLLPAINAMFDMATTRMVAAQAHPPRVIYFMLGFLALACSMTAGFGMANGNRKREWLHVMAFSTSIAMTLYVIIDLEYPRVGLFTISHADQILIDVRNSMGTAPR</sequence>
<dbReference type="InterPro" id="IPR025333">
    <property type="entry name" value="DUF4239"/>
</dbReference>
<comment type="caution">
    <text evidence="2">The sequence shown here is derived from an EMBL/GenBank/DDBJ whole genome shotgun (WGS) entry which is preliminary data.</text>
</comment>
<feature type="transmembrane region" description="Helical" evidence="1">
    <location>
        <begin position="192"/>
        <end position="214"/>
    </location>
</feature>
<dbReference type="OrthoDB" id="272864at2"/>
<gene>
    <name evidence="2" type="ORF">EUV02_01805</name>
</gene>
<feature type="transmembrane region" description="Helical" evidence="1">
    <location>
        <begin position="13"/>
        <end position="33"/>
    </location>
</feature>
<dbReference type="Proteomes" id="UP000297737">
    <property type="component" value="Unassembled WGS sequence"/>
</dbReference>
<organism evidence="2 3">
    <name type="scientific">Glacieibacterium arshaanense</name>
    <dbReference type="NCBI Taxonomy" id="2511025"/>
    <lineage>
        <taxon>Bacteria</taxon>
        <taxon>Pseudomonadati</taxon>
        <taxon>Pseudomonadota</taxon>
        <taxon>Alphaproteobacteria</taxon>
        <taxon>Sphingomonadales</taxon>
        <taxon>Sphingosinicellaceae</taxon>
        <taxon>Glacieibacterium</taxon>
    </lineage>
</organism>